<keyword evidence="4" id="KW-0799">Topoisomerase</keyword>
<sequence length="367" mass="40803">MKSTAGMAGAQPDHQNVLAAREAGLRWVCDDQPGLSRHRAGKGFCYRDADGRVVRDGATLERVRRLAIPPAYRDVWICTLANGHLQATARDARGRKQYRYHPDWSEVRGHGKFDRIVAFGTALPRLRRALGRDLRLPDLQRDKVLAIVVSLMAQTFVRVGNDSYTRSNGSYGLTTLRNRHFKPLGAGRALLRFRGKSGQEQEIELDDAKLTALVRKVQQLPGQSLFQYIGDDGERHGIDSGMVNDYLRETMGGAFTAKDFRTWGGTLMAFRRFASMPLPEDGNGGAPSERALATQEKIVIADVADALGNTVAVCRKAYIDPVLYAAWRDGGLQRAAGNARGERQWEAAALKLLRQRHRRRPAKSLSK</sequence>
<feature type="domain" description="DNA topoisomerase I catalytic core eukaryotic-type" evidence="7">
    <location>
        <begin position="108"/>
        <end position="297"/>
    </location>
</feature>
<dbReference type="InterPro" id="IPR001631">
    <property type="entry name" value="TopoI"/>
</dbReference>
<dbReference type="PRINTS" id="PR00416">
    <property type="entry name" value="EUTPISMRASEI"/>
</dbReference>
<dbReference type="GO" id="GO:0003917">
    <property type="term" value="F:DNA topoisomerase type I (single strand cut, ATP-independent) activity"/>
    <property type="evidence" value="ECO:0007669"/>
    <property type="project" value="UniProtKB-EC"/>
</dbReference>
<keyword evidence="6 9" id="KW-0413">Isomerase</keyword>
<dbReference type="GO" id="GO:0006265">
    <property type="term" value="P:DNA topological change"/>
    <property type="evidence" value="ECO:0007669"/>
    <property type="project" value="InterPro"/>
</dbReference>
<gene>
    <name evidence="9" type="ORF">CNR27_01055</name>
</gene>
<evidence type="ECO:0000259" key="8">
    <source>
        <dbReference type="Pfam" id="PF21338"/>
    </source>
</evidence>
<evidence type="ECO:0000256" key="3">
    <source>
        <dbReference type="ARBA" id="ARBA00012891"/>
    </source>
</evidence>
<name>A0A290XB47_9GAMM</name>
<comment type="similarity">
    <text evidence="2">Belongs to the type IB topoisomerase family.</text>
</comment>
<dbReference type="Gene3D" id="1.10.132.120">
    <property type="match status" value="1"/>
</dbReference>
<keyword evidence="5" id="KW-0238">DNA-binding</keyword>
<dbReference type="AlphaFoldDB" id="A0A290XB47"/>
<dbReference type="Gene3D" id="3.90.15.10">
    <property type="entry name" value="Topoisomerase I, Chain A, domain 3"/>
    <property type="match status" value="1"/>
</dbReference>
<dbReference type="InterPro" id="IPR014711">
    <property type="entry name" value="TopoI_cat_a-hlx-sub_euk"/>
</dbReference>
<dbReference type="KEGG" id="lum:CNR27_01055"/>
<evidence type="ECO:0000256" key="6">
    <source>
        <dbReference type="ARBA" id="ARBA00023235"/>
    </source>
</evidence>
<dbReference type="RefSeq" id="WP_096296538.1">
    <property type="nucleotide sequence ID" value="NZ_CP023406.1"/>
</dbReference>
<evidence type="ECO:0000313" key="10">
    <source>
        <dbReference type="Proteomes" id="UP000218968"/>
    </source>
</evidence>
<dbReference type="EC" id="5.6.2.1" evidence="3"/>
<protein>
    <recommendedName>
        <fullName evidence="3">DNA topoisomerase</fullName>
        <ecNumber evidence="3">5.6.2.1</ecNumber>
    </recommendedName>
</protein>
<dbReference type="GO" id="GO:0003677">
    <property type="term" value="F:DNA binding"/>
    <property type="evidence" value="ECO:0007669"/>
    <property type="project" value="UniProtKB-KW"/>
</dbReference>
<dbReference type="InterPro" id="IPR011010">
    <property type="entry name" value="DNA_brk_join_enz"/>
</dbReference>
<dbReference type="InterPro" id="IPR035447">
    <property type="entry name" value="DNA_topo_I_N_sf"/>
</dbReference>
<dbReference type="Gene3D" id="3.30.66.10">
    <property type="entry name" value="DNA topoisomerase I domain"/>
    <property type="match status" value="1"/>
</dbReference>
<dbReference type="SUPFAM" id="SSF55869">
    <property type="entry name" value="DNA topoisomerase I domain"/>
    <property type="match status" value="1"/>
</dbReference>
<evidence type="ECO:0000256" key="2">
    <source>
        <dbReference type="ARBA" id="ARBA00006645"/>
    </source>
</evidence>
<proteinExistence type="inferred from homology"/>
<dbReference type="Pfam" id="PF01028">
    <property type="entry name" value="Topoisom_I"/>
    <property type="match status" value="1"/>
</dbReference>
<evidence type="ECO:0000256" key="4">
    <source>
        <dbReference type="ARBA" id="ARBA00023029"/>
    </source>
</evidence>
<comment type="catalytic activity">
    <reaction evidence="1">
        <text>ATP-independent breakage of single-stranded DNA, followed by passage and rejoining.</text>
        <dbReference type="EC" id="5.6.2.1"/>
    </reaction>
</comment>
<feature type="domain" description="DNA topoisomerase IB N-terminal" evidence="8">
    <location>
        <begin position="43"/>
        <end position="91"/>
    </location>
</feature>
<keyword evidence="10" id="KW-1185">Reference proteome</keyword>
<evidence type="ECO:0000256" key="5">
    <source>
        <dbReference type="ARBA" id="ARBA00023125"/>
    </source>
</evidence>
<dbReference type="PROSITE" id="PS52038">
    <property type="entry name" value="TOPO_IB_2"/>
    <property type="match status" value="1"/>
</dbReference>
<organism evidence="9 10">
    <name type="scientific">Luteimonas chenhongjianii</name>
    <dbReference type="NCBI Taxonomy" id="2006110"/>
    <lineage>
        <taxon>Bacteria</taxon>
        <taxon>Pseudomonadati</taxon>
        <taxon>Pseudomonadota</taxon>
        <taxon>Gammaproteobacteria</taxon>
        <taxon>Lysobacterales</taxon>
        <taxon>Lysobacteraceae</taxon>
        <taxon>Luteimonas</taxon>
    </lineage>
</organism>
<reference evidence="10" key="1">
    <citation type="submission" date="2017-09" db="EMBL/GenBank/DDBJ databases">
        <title>Luteimonas liuhanmingii sp.nov., isolated from the intestinal contents of Tibetan Plateau Pika in Yushu, Qinghai Province, China.</title>
        <authorList>
            <person name="Gui Z."/>
        </authorList>
    </citation>
    <scope>NUCLEOTIDE SEQUENCE [LARGE SCALE GENOMIC DNA]</scope>
    <source>
        <strain evidence="10">100111</strain>
    </source>
</reference>
<dbReference type="EMBL" id="CP023406">
    <property type="protein sequence ID" value="ATD66208.1"/>
    <property type="molecule type" value="Genomic_DNA"/>
</dbReference>
<dbReference type="Proteomes" id="UP000218968">
    <property type="component" value="Chromosome"/>
</dbReference>
<evidence type="ECO:0000256" key="1">
    <source>
        <dbReference type="ARBA" id="ARBA00000213"/>
    </source>
</evidence>
<dbReference type="InterPro" id="IPR049331">
    <property type="entry name" value="Top1B_N_bact"/>
</dbReference>
<dbReference type="Pfam" id="PF21338">
    <property type="entry name" value="Top1B_N_bact"/>
    <property type="match status" value="1"/>
</dbReference>
<evidence type="ECO:0000259" key="7">
    <source>
        <dbReference type="Pfam" id="PF01028"/>
    </source>
</evidence>
<dbReference type="OrthoDB" id="9778962at2"/>
<dbReference type="InterPro" id="IPR013500">
    <property type="entry name" value="TopoI_cat_euk"/>
</dbReference>
<evidence type="ECO:0000313" key="9">
    <source>
        <dbReference type="EMBL" id="ATD66208.1"/>
    </source>
</evidence>
<accession>A0A290XB47</accession>
<dbReference type="SUPFAM" id="SSF56349">
    <property type="entry name" value="DNA breaking-rejoining enzymes"/>
    <property type="match status" value="1"/>
</dbReference>